<dbReference type="GO" id="GO:0071972">
    <property type="term" value="F:peptidoglycan L,D-transpeptidase activity"/>
    <property type="evidence" value="ECO:0007669"/>
    <property type="project" value="TreeGrafter"/>
</dbReference>
<dbReference type="GO" id="GO:0006508">
    <property type="term" value="P:proteolysis"/>
    <property type="evidence" value="ECO:0007669"/>
    <property type="project" value="UniProtKB-KW"/>
</dbReference>
<evidence type="ECO:0000256" key="3">
    <source>
        <dbReference type="ARBA" id="ARBA00022475"/>
    </source>
</evidence>
<sequence>MTHNPFQVSSIGRKFKRGKNLSFDEAFLDMKSEEPEILDDEKESLNYRMLLALVFFGLCILGLRLIFLQVIKGPEYQALAEGNKLRTQYVLAPRGLILDRFGEVIAANVPSFEVVVLSPDLPKDLVEFKSNLTKVSEILARSYDELLEKIKVMDQNSYQAQTLVEDITKEQALILIGQGGELKGFGVQNNPIRDYKEAPIFAHLSGYVGKITEEELTANQNQGYILNDYIGKTGIEYQYENYLRGSLGKRQTEIDAGGNFKKTLAEVPAVAGRNVGLNIDFGLQKQIYESLIRMMKSRGTKRAAAVAINPQTGEVLALLSLPAFDNNSFAKGISNDDYQAIINDANTPLLNRVVSGAYPPGSTIKPMLAVAALTEGVVTPQTKILDDGVIFVGAYSFYGYERTGLGVMDIYSAIARSSDIYFYSIGGGNPKSVVKEGLGPERIAEYFRKFHLGQTLGIDLPNEKPGLVPDPAWKDQVRGESWYLGDTYHESIGQGDVLTTPLQVNSWTATIANGGKIMQPYLLKEVKDKNGQAVALGKPQVLAENIFDPKFIKVAQDGMRQAVTDGSARALAGLSLAIAGKTGTAQFDARNLSLTHAWFTSYAPANDPQIALTILVESGGEGSTTAVPVAKEVYSWWIANRYNK</sequence>
<evidence type="ECO:0000256" key="6">
    <source>
        <dbReference type="ARBA" id="ARBA00022692"/>
    </source>
</evidence>
<proteinExistence type="predicted"/>
<dbReference type="InterPro" id="IPR012338">
    <property type="entry name" value="Beta-lactam/transpept-like"/>
</dbReference>
<dbReference type="GO" id="GO:0009002">
    <property type="term" value="F:serine-type D-Ala-D-Ala carboxypeptidase activity"/>
    <property type="evidence" value="ECO:0007669"/>
    <property type="project" value="InterPro"/>
</dbReference>
<dbReference type="GO" id="GO:0008658">
    <property type="term" value="F:penicillin binding"/>
    <property type="evidence" value="ECO:0007669"/>
    <property type="project" value="InterPro"/>
</dbReference>
<dbReference type="Gene3D" id="3.90.1310.10">
    <property type="entry name" value="Penicillin-binding protein 2a (Domain 2)"/>
    <property type="match status" value="1"/>
</dbReference>
<comment type="caution">
    <text evidence="16">The sequence shown here is derived from an EMBL/GenBank/DDBJ whole genome shotgun (WGS) entry which is preliminary data.</text>
</comment>
<dbReference type="InterPro" id="IPR001460">
    <property type="entry name" value="PCN-bd_Tpept"/>
</dbReference>
<evidence type="ECO:0000256" key="7">
    <source>
        <dbReference type="ARBA" id="ARBA00022801"/>
    </source>
</evidence>
<dbReference type="PANTHER" id="PTHR30627:SF2">
    <property type="entry name" value="PEPTIDOGLYCAN D,D-TRANSPEPTIDASE MRDA"/>
    <property type="match status" value="1"/>
</dbReference>
<dbReference type="STRING" id="1817841.A3B10_01420"/>
<keyword evidence="6 13" id="KW-0812">Transmembrane</keyword>
<dbReference type="InterPro" id="IPR005311">
    <property type="entry name" value="PBP_dimer"/>
</dbReference>
<dbReference type="Pfam" id="PF03717">
    <property type="entry name" value="PBP_dimer"/>
    <property type="match status" value="1"/>
</dbReference>
<feature type="domain" description="Penicillin-binding protein dimerisation" evidence="15">
    <location>
        <begin position="92"/>
        <end position="263"/>
    </location>
</feature>
<dbReference type="Proteomes" id="UP000177281">
    <property type="component" value="Unassembled WGS sequence"/>
</dbReference>
<accession>A0A1F5PXL2</accession>
<keyword evidence="3" id="KW-1003">Cell membrane</keyword>
<dbReference type="GO" id="GO:0009252">
    <property type="term" value="P:peptidoglycan biosynthetic process"/>
    <property type="evidence" value="ECO:0007669"/>
    <property type="project" value="UniProtKB-KW"/>
</dbReference>
<evidence type="ECO:0000313" key="16">
    <source>
        <dbReference type="EMBL" id="OGE94442.1"/>
    </source>
</evidence>
<evidence type="ECO:0000256" key="10">
    <source>
        <dbReference type="ARBA" id="ARBA00022989"/>
    </source>
</evidence>
<dbReference type="Gene3D" id="3.40.710.10">
    <property type="entry name" value="DD-peptidase/beta-lactamase superfamily"/>
    <property type="match status" value="1"/>
</dbReference>
<evidence type="ECO:0000256" key="13">
    <source>
        <dbReference type="SAM" id="Phobius"/>
    </source>
</evidence>
<evidence type="ECO:0000256" key="4">
    <source>
        <dbReference type="ARBA" id="ARBA00022519"/>
    </source>
</evidence>
<feature type="transmembrane region" description="Helical" evidence="13">
    <location>
        <begin position="50"/>
        <end position="71"/>
    </location>
</feature>
<evidence type="ECO:0000256" key="5">
    <source>
        <dbReference type="ARBA" id="ARBA00022670"/>
    </source>
</evidence>
<dbReference type="NCBIfam" id="TIGR03423">
    <property type="entry name" value="pbp2_mrdA"/>
    <property type="match status" value="1"/>
</dbReference>
<keyword evidence="8" id="KW-0133">Cell shape</keyword>
<evidence type="ECO:0000256" key="2">
    <source>
        <dbReference type="ARBA" id="ARBA00004236"/>
    </source>
</evidence>
<keyword evidence="9" id="KW-0573">Peptidoglycan synthesis</keyword>
<protein>
    <submittedName>
        <fullName evidence="16">Penicillin-binding protein 2</fullName>
    </submittedName>
</protein>
<feature type="domain" description="Penicillin-binding protein transpeptidase" evidence="14">
    <location>
        <begin position="304"/>
        <end position="634"/>
    </location>
</feature>
<dbReference type="Pfam" id="PF00905">
    <property type="entry name" value="Transpeptidase"/>
    <property type="match status" value="1"/>
</dbReference>
<keyword evidence="7" id="KW-0378">Hydrolase</keyword>
<keyword evidence="10 13" id="KW-1133">Transmembrane helix</keyword>
<dbReference type="PANTHER" id="PTHR30627">
    <property type="entry name" value="PEPTIDOGLYCAN D,D-TRANSPEPTIDASE"/>
    <property type="match status" value="1"/>
</dbReference>
<dbReference type="GO" id="GO:0005886">
    <property type="term" value="C:plasma membrane"/>
    <property type="evidence" value="ECO:0007669"/>
    <property type="project" value="UniProtKB-SubCell"/>
</dbReference>
<evidence type="ECO:0000259" key="14">
    <source>
        <dbReference type="Pfam" id="PF00905"/>
    </source>
</evidence>
<evidence type="ECO:0000256" key="12">
    <source>
        <dbReference type="ARBA" id="ARBA00023316"/>
    </source>
</evidence>
<evidence type="ECO:0000256" key="1">
    <source>
        <dbReference type="ARBA" id="ARBA00004167"/>
    </source>
</evidence>
<dbReference type="InterPro" id="IPR050515">
    <property type="entry name" value="Beta-lactam/transpept"/>
</dbReference>
<keyword evidence="5" id="KW-0645">Protease</keyword>
<evidence type="ECO:0000256" key="8">
    <source>
        <dbReference type="ARBA" id="ARBA00022960"/>
    </source>
</evidence>
<evidence type="ECO:0000313" key="17">
    <source>
        <dbReference type="Proteomes" id="UP000177281"/>
    </source>
</evidence>
<dbReference type="GO" id="GO:0071555">
    <property type="term" value="P:cell wall organization"/>
    <property type="evidence" value="ECO:0007669"/>
    <property type="project" value="UniProtKB-KW"/>
</dbReference>
<dbReference type="GO" id="GO:0008360">
    <property type="term" value="P:regulation of cell shape"/>
    <property type="evidence" value="ECO:0007669"/>
    <property type="project" value="UniProtKB-KW"/>
</dbReference>
<dbReference type="SUPFAM" id="SSF56601">
    <property type="entry name" value="beta-lactamase/transpeptidase-like"/>
    <property type="match status" value="1"/>
</dbReference>
<gene>
    <name evidence="16" type="ORF">A3B10_01420</name>
</gene>
<evidence type="ECO:0000256" key="9">
    <source>
        <dbReference type="ARBA" id="ARBA00022984"/>
    </source>
</evidence>
<dbReference type="SUPFAM" id="SSF56519">
    <property type="entry name" value="Penicillin binding protein dimerisation domain"/>
    <property type="match status" value="1"/>
</dbReference>
<keyword evidence="11 13" id="KW-0472">Membrane</keyword>
<evidence type="ECO:0000256" key="11">
    <source>
        <dbReference type="ARBA" id="ARBA00023136"/>
    </source>
</evidence>
<comment type="subcellular location">
    <subcellularLocation>
        <location evidence="2">Cell membrane</location>
    </subcellularLocation>
    <subcellularLocation>
        <location evidence="1">Membrane</location>
        <topology evidence="1">Single-pass membrane protein</topology>
    </subcellularLocation>
</comment>
<evidence type="ECO:0000259" key="15">
    <source>
        <dbReference type="Pfam" id="PF03717"/>
    </source>
</evidence>
<dbReference type="Gene3D" id="3.30.1390.30">
    <property type="entry name" value="Penicillin-binding protein 2a, domain 3"/>
    <property type="match status" value="1"/>
</dbReference>
<name>A0A1F5PXL2_9BACT</name>
<dbReference type="AlphaFoldDB" id="A0A1F5PXL2"/>
<dbReference type="EMBL" id="MFFB01000018">
    <property type="protein sequence ID" value="OGE94442.1"/>
    <property type="molecule type" value="Genomic_DNA"/>
</dbReference>
<dbReference type="InterPro" id="IPR017790">
    <property type="entry name" value="Penicillin-binding_protein_2"/>
</dbReference>
<keyword evidence="4" id="KW-0997">Cell inner membrane</keyword>
<organism evidence="16 17">
    <name type="scientific">Candidatus Doudnabacteria bacterium RIFCSPLOWO2_01_FULL_44_21</name>
    <dbReference type="NCBI Taxonomy" id="1817841"/>
    <lineage>
        <taxon>Bacteria</taxon>
        <taxon>Candidatus Doudnaibacteriota</taxon>
    </lineage>
</organism>
<keyword evidence="12" id="KW-0961">Cell wall biogenesis/degradation</keyword>
<reference evidence="16 17" key="1">
    <citation type="journal article" date="2016" name="Nat. Commun.">
        <title>Thousands of microbial genomes shed light on interconnected biogeochemical processes in an aquifer system.</title>
        <authorList>
            <person name="Anantharaman K."/>
            <person name="Brown C.T."/>
            <person name="Hug L.A."/>
            <person name="Sharon I."/>
            <person name="Castelle C.J."/>
            <person name="Probst A.J."/>
            <person name="Thomas B.C."/>
            <person name="Singh A."/>
            <person name="Wilkins M.J."/>
            <person name="Karaoz U."/>
            <person name="Brodie E.L."/>
            <person name="Williams K.H."/>
            <person name="Hubbard S.S."/>
            <person name="Banfield J.F."/>
        </authorList>
    </citation>
    <scope>NUCLEOTIDE SEQUENCE [LARGE SCALE GENOMIC DNA]</scope>
</reference>
<dbReference type="InterPro" id="IPR036138">
    <property type="entry name" value="PBP_dimer_sf"/>
</dbReference>